<evidence type="ECO:0000313" key="2">
    <source>
        <dbReference type="EMBL" id="TRX98919.1"/>
    </source>
</evidence>
<organism evidence="2 3">
    <name type="scientific">Xylaria flabelliformis</name>
    <dbReference type="NCBI Taxonomy" id="2512241"/>
    <lineage>
        <taxon>Eukaryota</taxon>
        <taxon>Fungi</taxon>
        <taxon>Dikarya</taxon>
        <taxon>Ascomycota</taxon>
        <taxon>Pezizomycotina</taxon>
        <taxon>Sordariomycetes</taxon>
        <taxon>Xylariomycetidae</taxon>
        <taxon>Xylariales</taxon>
        <taxon>Xylariaceae</taxon>
        <taxon>Xylaria</taxon>
    </lineage>
</organism>
<feature type="region of interest" description="Disordered" evidence="1">
    <location>
        <begin position="1"/>
        <end position="268"/>
    </location>
</feature>
<keyword evidence="3" id="KW-1185">Reference proteome</keyword>
<dbReference type="AlphaFoldDB" id="A0A553IFD9"/>
<feature type="compositionally biased region" description="Basic and acidic residues" evidence="1">
    <location>
        <begin position="218"/>
        <end position="227"/>
    </location>
</feature>
<dbReference type="Proteomes" id="UP000319160">
    <property type="component" value="Unassembled WGS sequence"/>
</dbReference>
<evidence type="ECO:0000313" key="3">
    <source>
        <dbReference type="Proteomes" id="UP000319160"/>
    </source>
</evidence>
<dbReference type="OrthoDB" id="5235746at2759"/>
<proteinExistence type="predicted"/>
<feature type="compositionally biased region" description="Polar residues" evidence="1">
    <location>
        <begin position="91"/>
        <end position="101"/>
    </location>
</feature>
<comment type="caution">
    <text evidence="2">The sequence shown here is derived from an EMBL/GenBank/DDBJ whole genome shotgun (WGS) entry which is preliminary data.</text>
</comment>
<accession>A0A553IFD9</accession>
<feature type="compositionally biased region" description="Basic and acidic residues" evidence="1">
    <location>
        <begin position="147"/>
        <end position="163"/>
    </location>
</feature>
<feature type="compositionally biased region" description="Low complexity" evidence="1">
    <location>
        <begin position="46"/>
        <end position="65"/>
    </location>
</feature>
<feature type="compositionally biased region" description="Low complexity" evidence="1">
    <location>
        <begin position="108"/>
        <end position="122"/>
    </location>
</feature>
<name>A0A553IFD9_9PEZI</name>
<protein>
    <submittedName>
        <fullName evidence="2">Uncharacterized protein</fullName>
    </submittedName>
</protein>
<evidence type="ECO:0000256" key="1">
    <source>
        <dbReference type="SAM" id="MobiDB-lite"/>
    </source>
</evidence>
<reference evidence="3" key="1">
    <citation type="submission" date="2019-06" db="EMBL/GenBank/DDBJ databases">
        <title>Draft genome sequence of the griseofulvin-producing fungus Xylaria cubensis strain G536.</title>
        <authorList>
            <person name="Mead M.E."/>
            <person name="Raja H.A."/>
            <person name="Steenwyk J.L."/>
            <person name="Knowles S.L."/>
            <person name="Oberlies N.H."/>
            <person name="Rokas A."/>
        </authorList>
    </citation>
    <scope>NUCLEOTIDE SEQUENCE [LARGE SCALE GENOMIC DNA]</scope>
    <source>
        <strain evidence="3">G536</strain>
    </source>
</reference>
<gene>
    <name evidence="2" type="ORF">FHL15_000261</name>
</gene>
<dbReference type="EMBL" id="VFLP01000001">
    <property type="protein sequence ID" value="TRX98919.1"/>
    <property type="molecule type" value="Genomic_DNA"/>
</dbReference>
<sequence>MSDNNVESIVKAPVANDDAKASDATDSLPPIAKEPVATAEASMVPSAPAESTATHATAALSSDTAAKPEVPSAAEAQKDSSNESSVHDASAAQSEKPSDPTSVPAPEPESTTAEAAASGIEPADPKEKAVEPPKPVSVEETRDEDLPDAKLADSEKPAEEAPKTDATGPVATTGVESTEVPAADSTSTENGDVATSKKRKAEALQDVVEPEANNIKNGDAEPLEKKPKANGAGTNGTARKPGRPRKDKKAVVPVGKTARRTRSQGIAD</sequence>